<organism evidence="2 3">
    <name type="scientific">Algoriphagus boseongensis</name>
    <dbReference type="NCBI Taxonomy" id="1442587"/>
    <lineage>
        <taxon>Bacteria</taxon>
        <taxon>Pseudomonadati</taxon>
        <taxon>Bacteroidota</taxon>
        <taxon>Cytophagia</taxon>
        <taxon>Cytophagales</taxon>
        <taxon>Cyclobacteriaceae</taxon>
        <taxon>Algoriphagus</taxon>
    </lineage>
</organism>
<feature type="transmembrane region" description="Helical" evidence="1">
    <location>
        <begin position="314"/>
        <end position="335"/>
    </location>
</feature>
<dbReference type="Proteomes" id="UP000294535">
    <property type="component" value="Unassembled WGS sequence"/>
</dbReference>
<accession>A0A4R6T1S0</accession>
<evidence type="ECO:0000313" key="3">
    <source>
        <dbReference type="Proteomes" id="UP000294535"/>
    </source>
</evidence>
<keyword evidence="1" id="KW-0812">Transmembrane</keyword>
<keyword evidence="3" id="KW-1185">Reference proteome</keyword>
<proteinExistence type="predicted"/>
<keyword evidence="1" id="KW-0472">Membrane</keyword>
<comment type="caution">
    <text evidence="2">The sequence shown here is derived from an EMBL/GenBank/DDBJ whole genome shotgun (WGS) entry which is preliminary data.</text>
</comment>
<protein>
    <submittedName>
        <fullName evidence="2">Uncharacterized protein DUF4271</fullName>
    </submittedName>
</protein>
<evidence type="ECO:0000313" key="2">
    <source>
        <dbReference type="EMBL" id="TDQ13728.1"/>
    </source>
</evidence>
<name>A0A4R6T1S0_9BACT</name>
<dbReference type="AlphaFoldDB" id="A0A4R6T1S0"/>
<gene>
    <name evidence="2" type="ORF">DFQ04_3452</name>
</gene>
<feature type="transmembrane region" description="Helical" evidence="1">
    <location>
        <begin position="347"/>
        <end position="367"/>
    </location>
</feature>
<feature type="transmembrane region" description="Helical" evidence="1">
    <location>
        <begin position="246"/>
        <end position="271"/>
    </location>
</feature>
<dbReference type="EMBL" id="SNYF01000010">
    <property type="protein sequence ID" value="TDQ13728.1"/>
    <property type="molecule type" value="Genomic_DNA"/>
</dbReference>
<feature type="transmembrane region" description="Helical" evidence="1">
    <location>
        <begin position="206"/>
        <end position="226"/>
    </location>
</feature>
<dbReference type="InterPro" id="IPR025367">
    <property type="entry name" value="DUF4271"/>
</dbReference>
<evidence type="ECO:0000256" key="1">
    <source>
        <dbReference type="SAM" id="Phobius"/>
    </source>
</evidence>
<feature type="transmembrane region" description="Helical" evidence="1">
    <location>
        <begin position="283"/>
        <end position="302"/>
    </location>
</feature>
<sequence length="371" mass="42780">MTRILFLLLPLIFLFQGVEAQILENLNGQNELTRKNSWMGMEKQMNFLVDLSTYPLAELALSVPQECTTFIDGKLWFVAEKDTSVLVSISSLSQEFGKKPIQLTLIGGGLNAEKVSVQKILNQVKSASKQKFEESDLVPISRKKYISEFSDFYFVSLFVILFLIALYKLVYPYLLAVMLQPLSVISAEDFSDSGSLQKFFSFDIQFYLFIVSMMISQVVLTVAVIFKFEQLSQLVSLDFAGFLRAWIIVSFIVLGLTILKFIGIRVISYFFDLGKTDFAHFFYLLRMLVFSVSLLTILTAFWLVNDFSFLQNYFWVMVSGMFWIYLVAVFGLFLIMMNRLSFKKYHLFTYLCIAELVPFLILSKWILVLVL</sequence>
<feature type="transmembrane region" description="Helical" evidence="1">
    <location>
        <begin position="152"/>
        <end position="170"/>
    </location>
</feature>
<dbReference type="Pfam" id="PF14093">
    <property type="entry name" value="DUF4271"/>
    <property type="match status" value="1"/>
</dbReference>
<dbReference type="OrthoDB" id="975088at2"/>
<dbReference type="RefSeq" id="WP_133558083.1">
    <property type="nucleotide sequence ID" value="NZ_SNYF01000010.1"/>
</dbReference>
<keyword evidence="1" id="KW-1133">Transmembrane helix</keyword>
<reference evidence="2 3" key="1">
    <citation type="submission" date="2019-03" db="EMBL/GenBank/DDBJ databases">
        <title>Genomic Encyclopedia of Type Strains, Phase III (KMG-III): the genomes of soil and plant-associated and newly described type strains.</title>
        <authorList>
            <person name="Whitman W."/>
        </authorList>
    </citation>
    <scope>NUCLEOTIDE SEQUENCE [LARGE SCALE GENOMIC DNA]</scope>
    <source>
        <strain evidence="2 3">CECT 8446</strain>
    </source>
</reference>